<evidence type="ECO:0000256" key="1">
    <source>
        <dbReference type="SAM" id="MobiDB-lite"/>
    </source>
</evidence>
<feature type="region of interest" description="Disordered" evidence="1">
    <location>
        <begin position="1"/>
        <end position="20"/>
    </location>
</feature>
<name>A0A2P2L6Q8_RHIMU</name>
<sequence length="84" mass="9327">MKNIEGDVDSSMQKISTGIGEKNGDTMTVIGFSTNFQINISFRATTQQGRNISPNLKKKTECWVVSTLFLFHTHGTYVRGKGNL</sequence>
<reference evidence="2" key="1">
    <citation type="submission" date="2018-02" db="EMBL/GenBank/DDBJ databases">
        <title>Rhizophora mucronata_Transcriptome.</title>
        <authorList>
            <person name="Meera S.P."/>
            <person name="Sreeshan A."/>
            <person name="Augustine A."/>
        </authorList>
    </citation>
    <scope>NUCLEOTIDE SEQUENCE</scope>
    <source>
        <tissue evidence="2">Leaf</tissue>
    </source>
</reference>
<proteinExistence type="predicted"/>
<protein>
    <submittedName>
        <fullName evidence="2">Uncharacterized protein</fullName>
    </submittedName>
</protein>
<organism evidence="2">
    <name type="scientific">Rhizophora mucronata</name>
    <name type="common">Asiatic mangrove</name>
    <dbReference type="NCBI Taxonomy" id="61149"/>
    <lineage>
        <taxon>Eukaryota</taxon>
        <taxon>Viridiplantae</taxon>
        <taxon>Streptophyta</taxon>
        <taxon>Embryophyta</taxon>
        <taxon>Tracheophyta</taxon>
        <taxon>Spermatophyta</taxon>
        <taxon>Magnoliopsida</taxon>
        <taxon>eudicotyledons</taxon>
        <taxon>Gunneridae</taxon>
        <taxon>Pentapetalae</taxon>
        <taxon>rosids</taxon>
        <taxon>fabids</taxon>
        <taxon>Malpighiales</taxon>
        <taxon>Rhizophoraceae</taxon>
        <taxon>Rhizophora</taxon>
    </lineage>
</organism>
<evidence type="ECO:0000313" key="2">
    <source>
        <dbReference type="EMBL" id="MBX13667.1"/>
    </source>
</evidence>
<dbReference type="EMBL" id="GGEC01033183">
    <property type="protein sequence ID" value="MBX13667.1"/>
    <property type="molecule type" value="Transcribed_RNA"/>
</dbReference>
<dbReference type="AlphaFoldDB" id="A0A2P2L6Q8"/>
<accession>A0A2P2L6Q8</accession>